<proteinExistence type="predicted"/>
<gene>
    <name evidence="3" type="ORF">ACFQT0_06250</name>
</gene>
<evidence type="ECO:0000256" key="2">
    <source>
        <dbReference type="SAM" id="SignalP"/>
    </source>
</evidence>
<reference evidence="4" key="1">
    <citation type="journal article" date="2019" name="Int. J. Syst. Evol. Microbiol.">
        <title>The Global Catalogue of Microorganisms (GCM) 10K type strain sequencing project: providing services to taxonomists for standard genome sequencing and annotation.</title>
        <authorList>
            <consortium name="The Broad Institute Genomics Platform"/>
            <consortium name="The Broad Institute Genome Sequencing Center for Infectious Disease"/>
            <person name="Wu L."/>
            <person name="Ma J."/>
        </authorList>
    </citation>
    <scope>NUCLEOTIDE SEQUENCE [LARGE SCALE GENOMIC DNA]</scope>
    <source>
        <strain evidence="4">JCM 19635</strain>
    </source>
</reference>
<keyword evidence="4" id="KW-1185">Reference proteome</keyword>
<comment type="caution">
    <text evidence="3">The sequence shown here is derived from an EMBL/GenBank/DDBJ whole genome shotgun (WGS) entry which is preliminary data.</text>
</comment>
<evidence type="ECO:0000313" key="4">
    <source>
        <dbReference type="Proteomes" id="UP001596513"/>
    </source>
</evidence>
<protein>
    <submittedName>
        <fullName evidence="3">Uncharacterized protein</fullName>
    </submittedName>
</protein>
<evidence type="ECO:0000313" key="3">
    <source>
        <dbReference type="EMBL" id="MFC7667064.1"/>
    </source>
</evidence>
<feature type="signal peptide" evidence="2">
    <location>
        <begin position="1"/>
        <end position="20"/>
    </location>
</feature>
<organism evidence="3 4">
    <name type="scientific">Hymenobacter humi</name>
    <dbReference type="NCBI Taxonomy" id="1411620"/>
    <lineage>
        <taxon>Bacteria</taxon>
        <taxon>Pseudomonadati</taxon>
        <taxon>Bacteroidota</taxon>
        <taxon>Cytophagia</taxon>
        <taxon>Cytophagales</taxon>
        <taxon>Hymenobacteraceae</taxon>
        <taxon>Hymenobacter</taxon>
    </lineage>
</organism>
<feature type="chain" id="PRO_5046046843" evidence="2">
    <location>
        <begin position="21"/>
        <end position="108"/>
    </location>
</feature>
<keyword evidence="2" id="KW-0732">Signal</keyword>
<dbReference type="RefSeq" id="WP_380201290.1">
    <property type="nucleotide sequence ID" value="NZ_JBHTEK010000001.1"/>
</dbReference>
<dbReference type="EMBL" id="JBHTEK010000001">
    <property type="protein sequence ID" value="MFC7667064.1"/>
    <property type="molecule type" value="Genomic_DNA"/>
</dbReference>
<sequence length="108" mass="11298">MLYTPLLALFLVASTIDASAQSVPKHRATQTTKATGAARPNTAQSTAGQAKMSTNAADGASDKARLKTENVYAAPGEPVILKQGKVGPYDGKAAKSRQKRTNTTLQPK</sequence>
<feature type="region of interest" description="Disordered" evidence="1">
    <location>
        <begin position="20"/>
        <end position="63"/>
    </location>
</feature>
<feature type="region of interest" description="Disordered" evidence="1">
    <location>
        <begin position="82"/>
        <end position="108"/>
    </location>
</feature>
<dbReference type="Proteomes" id="UP001596513">
    <property type="component" value="Unassembled WGS sequence"/>
</dbReference>
<feature type="compositionally biased region" description="Polar residues" evidence="1">
    <location>
        <begin position="41"/>
        <end position="56"/>
    </location>
</feature>
<name>A0ABW2U3R7_9BACT</name>
<accession>A0ABW2U3R7</accession>
<evidence type="ECO:0000256" key="1">
    <source>
        <dbReference type="SAM" id="MobiDB-lite"/>
    </source>
</evidence>